<evidence type="ECO:0000256" key="1">
    <source>
        <dbReference type="SAM" id="Phobius"/>
    </source>
</evidence>
<dbReference type="GeneID" id="95323193"/>
<proteinExistence type="predicted"/>
<evidence type="ECO:0000313" key="3">
    <source>
        <dbReference type="Proteomes" id="UP001652264"/>
    </source>
</evidence>
<name>A0ABT2HES3_9MICO</name>
<dbReference type="RefSeq" id="WP_229666769.1">
    <property type="nucleotide sequence ID" value="NZ_BMNV01000003.1"/>
</dbReference>
<protein>
    <submittedName>
        <fullName evidence="2">SHOCT domain-containing protein</fullName>
    </submittedName>
</protein>
<accession>A0ABT2HES3</accession>
<keyword evidence="3" id="KW-1185">Reference proteome</keyword>
<keyword evidence="1" id="KW-0812">Transmembrane</keyword>
<organism evidence="2 3">
    <name type="scientific">Curtobacterium citreum</name>
    <dbReference type="NCBI Taxonomy" id="2036"/>
    <lineage>
        <taxon>Bacteria</taxon>
        <taxon>Bacillati</taxon>
        <taxon>Actinomycetota</taxon>
        <taxon>Actinomycetes</taxon>
        <taxon>Micrococcales</taxon>
        <taxon>Microbacteriaceae</taxon>
        <taxon>Curtobacterium</taxon>
    </lineage>
</organism>
<evidence type="ECO:0000313" key="2">
    <source>
        <dbReference type="EMBL" id="MCS6521720.1"/>
    </source>
</evidence>
<keyword evidence="1" id="KW-1133">Transmembrane helix</keyword>
<keyword evidence="1" id="KW-0472">Membrane</keyword>
<dbReference type="Proteomes" id="UP001652264">
    <property type="component" value="Unassembled WGS sequence"/>
</dbReference>
<reference evidence="2 3" key="1">
    <citation type="submission" date="2022-08" db="EMBL/GenBank/DDBJ databases">
        <title>Taxonomy of Curtobacterium flaccumfaciens.</title>
        <authorList>
            <person name="Osdaghi E."/>
            <person name="Taghavi S.M."/>
            <person name="Hamidizade M."/>
            <person name="Abachi H."/>
            <person name="Fazliarab A."/>
            <person name="Baeyen S."/>
            <person name="Portier P."/>
            <person name="Van Vaerenbergh J."/>
            <person name="Jacques M.-A."/>
        </authorList>
    </citation>
    <scope>NUCLEOTIDE SEQUENCE [LARGE SCALE GENOMIC DNA]</scope>
    <source>
        <strain evidence="2 3">LMG8786T</strain>
    </source>
</reference>
<comment type="caution">
    <text evidence="2">The sequence shown here is derived from an EMBL/GenBank/DDBJ whole genome shotgun (WGS) entry which is preliminary data.</text>
</comment>
<feature type="transmembrane region" description="Helical" evidence="1">
    <location>
        <begin position="20"/>
        <end position="43"/>
    </location>
</feature>
<dbReference type="EMBL" id="JANVAD010000002">
    <property type="protein sequence ID" value="MCS6521720.1"/>
    <property type="molecule type" value="Genomic_DNA"/>
</dbReference>
<gene>
    <name evidence="2" type="ORF">NYQ28_03965</name>
</gene>
<sequence>MIPALSSTAAVGPYAHGPGFPFLALPLFFFLALVALGVVFGVLRRGSWRARSDARSVLADRFARGDIDAEEYRGRLAELSRR</sequence>